<dbReference type="PANTHER" id="PTHR13604:SF0">
    <property type="entry name" value="ABASIC SITE PROCESSING PROTEIN HMCES"/>
    <property type="match status" value="1"/>
</dbReference>
<dbReference type="Gene3D" id="3.90.1680.10">
    <property type="entry name" value="SOS response associated peptidase-like"/>
    <property type="match status" value="1"/>
</dbReference>
<keyword evidence="5" id="KW-0190">Covalent protein-DNA linkage</keyword>
<dbReference type="InterPro" id="IPR003738">
    <property type="entry name" value="SRAP"/>
</dbReference>
<dbReference type="Proteomes" id="UP001259572">
    <property type="component" value="Unassembled WGS sequence"/>
</dbReference>
<evidence type="ECO:0000256" key="6">
    <source>
        <dbReference type="ARBA" id="ARBA00023125"/>
    </source>
</evidence>
<comment type="similarity">
    <text evidence="1 8">Belongs to the SOS response-associated peptidase family.</text>
</comment>
<keyword evidence="6" id="KW-0238">DNA-binding</keyword>
<accession>A0ABU3Q562</accession>
<evidence type="ECO:0000256" key="2">
    <source>
        <dbReference type="ARBA" id="ARBA00022670"/>
    </source>
</evidence>
<dbReference type="Pfam" id="PF02586">
    <property type="entry name" value="SRAP"/>
    <property type="match status" value="1"/>
</dbReference>
<dbReference type="EMBL" id="JAVUPU010000003">
    <property type="protein sequence ID" value="MDT9598552.1"/>
    <property type="molecule type" value="Genomic_DNA"/>
</dbReference>
<keyword evidence="3" id="KW-0227">DNA damage</keyword>
<evidence type="ECO:0000313" key="9">
    <source>
        <dbReference type="EMBL" id="MDT9598552.1"/>
    </source>
</evidence>
<name>A0ABU3Q562_9SPHN</name>
<dbReference type="PANTHER" id="PTHR13604">
    <property type="entry name" value="DC12-RELATED"/>
    <property type="match status" value="1"/>
</dbReference>
<proteinExistence type="inferred from homology"/>
<comment type="caution">
    <text evidence="9">The sequence shown here is derived from an EMBL/GenBank/DDBJ whole genome shotgun (WGS) entry which is preliminary data.</text>
</comment>
<evidence type="ECO:0000256" key="7">
    <source>
        <dbReference type="ARBA" id="ARBA00023239"/>
    </source>
</evidence>
<keyword evidence="4 8" id="KW-0378">Hydrolase</keyword>
<protein>
    <recommendedName>
        <fullName evidence="8">Abasic site processing protein</fullName>
        <ecNumber evidence="8">3.4.-.-</ecNumber>
    </recommendedName>
</protein>
<gene>
    <name evidence="9" type="ORF">RQX22_06265</name>
</gene>
<evidence type="ECO:0000256" key="8">
    <source>
        <dbReference type="RuleBase" id="RU364100"/>
    </source>
</evidence>
<evidence type="ECO:0000256" key="1">
    <source>
        <dbReference type="ARBA" id="ARBA00008136"/>
    </source>
</evidence>
<keyword evidence="2 8" id="KW-0645">Protease</keyword>
<evidence type="ECO:0000256" key="5">
    <source>
        <dbReference type="ARBA" id="ARBA00023124"/>
    </source>
</evidence>
<reference evidence="9 10" key="1">
    <citation type="submission" date="2023-05" db="EMBL/GenBank/DDBJ databases">
        <authorList>
            <person name="Guo Y."/>
        </authorList>
    </citation>
    <scope>NUCLEOTIDE SEQUENCE [LARGE SCALE GENOMIC DNA]</scope>
    <source>
        <strain evidence="9 10">GR2756</strain>
    </source>
</reference>
<dbReference type="SUPFAM" id="SSF143081">
    <property type="entry name" value="BB1717-like"/>
    <property type="match status" value="1"/>
</dbReference>
<sequence>MCNRYRLNAQQIEIARSMGIPEHLIIPEPEPMPPPELFPKRIGWVVRVENGERILDTMRWGVPLNGKPITNVRNLASPFWRSMLKNPANRCLVPVTDFCEWSGDKGSKQEHWFSLPSQPIFSFAGIWRPTPEGNCYAFLTCGYDGDPATHVVGAIHPKACPVVLHREDEERWLSGEVDDVCSLATPFPSQLMRVV</sequence>
<organism evidence="9 10">
    <name type="scientific">Sphingosinicella rhizophila</name>
    <dbReference type="NCBI Taxonomy" id="3050082"/>
    <lineage>
        <taxon>Bacteria</taxon>
        <taxon>Pseudomonadati</taxon>
        <taxon>Pseudomonadota</taxon>
        <taxon>Alphaproteobacteria</taxon>
        <taxon>Sphingomonadales</taxon>
        <taxon>Sphingosinicellaceae</taxon>
        <taxon>Sphingosinicella</taxon>
    </lineage>
</organism>
<dbReference type="InterPro" id="IPR036590">
    <property type="entry name" value="SRAP-like"/>
</dbReference>
<evidence type="ECO:0000256" key="4">
    <source>
        <dbReference type="ARBA" id="ARBA00022801"/>
    </source>
</evidence>
<evidence type="ECO:0000256" key="3">
    <source>
        <dbReference type="ARBA" id="ARBA00022763"/>
    </source>
</evidence>
<dbReference type="EC" id="3.4.-.-" evidence="8"/>
<keyword evidence="7" id="KW-0456">Lyase</keyword>
<dbReference type="RefSeq" id="WP_315724715.1">
    <property type="nucleotide sequence ID" value="NZ_JAVUPU010000003.1"/>
</dbReference>
<keyword evidence="10" id="KW-1185">Reference proteome</keyword>
<evidence type="ECO:0000313" key="10">
    <source>
        <dbReference type="Proteomes" id="UP001259572"/>
    </source>
</evidence>